<feature type="region of interest" description="Disordered" evidence="1">
    <location>
        <begin position="71"/>
        <end position="231"/>
    </location>
</feature>
<feature type="compositionally biased region" description="Basic and acidic residues" evidence="1">
    <location>
        <begin position="189"/>
        <end position="203"/>
    </location>
</feature>
<gene>
    <name evidence="2" type="ORF">R1sor_018170</name>
</gene>
<dbReference type="Proteomes" id="UP001633002">
    <property type="component" value="Unassembled WGS sequence"/>
</dbReference>
<protein>
    <submittedName>
        <fullName evidence="2">Uncharacterized protein</fullName>
    </submittedName>
</protein>
<accession>A0ABD3I8Y6</accession>
<organism evidence="2 3">
    <name type="scientific">Riccia sorocarpa</name>
    <dbReference type="NCBI Taxonomy" id="122646"/>
    <lineage>
        <taxon>Eukaryota</taxon>
        <taxon>Viridiplantae</taxon>
        <taxon>Streptophyta</taxon>
        <taxon>Embryophyta</taxon>
        <taxon>Marchantiophyta</taxon>
        <taxon>Marchantiopsida</taxon>
        <taxon>Marchantiidae</taxon>
        <taxon>Marchantiales</taxon>
        <taxon>Ricciaceae</taxon>
        <taxon>Riccia</taxon>
    </lineage>
</organism>
<proteinExistence type="predicted"/>
<sequence>MLAGGPYYLRRRMVYTTPWEPGFDTTKVLAKKMACWLDLVVVDPLLEGESWNMLSSVGVVIQFTTIVRPQPNSKEDAESFVEVGKPNTRKTPNSKPVGEEPSTSNQYEVLGKEQKNVDGDADNTSHHQQNQQKIDSPSSSTPEIGTKAIDEVQTVKVIPENPQNKGATNQDQNEELNNTIIPDLNNPHHARDLAIEQNRLDREKKRKEKREKKRGKKKTSRKDNIQIPEGR</sequence>
<dbReference type="EMBL" id="JBJQOH010000001">
    <property type="protein sequence ID" value="KAL3700148.1"/>
    <property type="molecule type" value="Genomic_DNA"/>
</dbReference>
<comment type="caution">
    <text evidence="2">The sequence shown here is derived from an EMBL/GenBank/DDBJ whole genome shotgun (WGS) entry which is preliminary data.</text>
</comment>
<keyword evidence="3" id="KW-1185">Reference proteome</keyword>
<feature type="compositionally biased region" description="Polar residues" evidence="1">
    <location>
        <begin position="161"/>
        <end position="180"/>
    </location>
</feature>
<feature type="compositionally biased region" description="Basic residues" evidence="1">
    <location>
        <begin position="204"/>
        <end position="220"/>
    </location>
</feature>
<name>A0ABD3I8Y6_9MARC</name>
<evidence type="ECO:0000313" key="3">
    <source>
        <dbReference type="Proteomes" id="UP001633002"/>
    </source>
</evidence>
<reference evidence="2 3" key="1">
    <citation type="submission" date="2024-09" db="EMBL/GenBank/DDBJ databases">
        <title>Chromosome-scale assembly of Riccia sorocarpa.</title>
        <authorList>
            <person name="Paukszto L."/>
        </authorList>
    </citation>
    <scope>NUCLEOTIDE SEQUENCE [LARGE SCALE GENOMIC DNA]</scope>
    <source>
        <strain evidence="2">LP-2024</strain>
        <tissue evidence="2">Aerial parts of the thallus</tissue>
    </source>
</reference>
<dbReference type="AlphaFoldDB" id="A0ABD3I8Y6"/>
<evidence type="ECO:0000313" key="2">
    <source>
        <dbReference type="EMBL" id="KAL3700148.1"/>
    </source>
</evidence>
<evidence type="ECO:0000256" key="1">
    <source>
        <dbReference type="SAM" id="MobiDB-lite"/>
    </source>
</evidence>
<feature type="compositionally biased region" description="Polar residues" evidence="1">
    <location>
        <begin position="126"/>
        <end position="143"/>
    </location>
</feature>